<name>A0A498PXQ9_9MYCO</name>
<sequence length="61" mass="7323">MGIKQFLQFCLILSYPAWLFTVLASAALYYTVYATLWALFWPLRVWMKRNRPDDYAASQRR</sequence>
<organism evidence="2 3">
    <name type="scientific">Mycobacterium innocens</name>
    <dbReference type="NCBI Taxonomy" id="2341083"/>
    <lineage>
        <taxon>Bacteria</taxon>
        <taxon>Bacillati</taxon>
        <taxon>Actinomycetota</taxon>
        <taxon>Actinomycetes</taxon>
        <taxon>Mycobacteriales</taxon>
        <taxon>Mycobacteriaceae</taxon>
        <taxon>Mycobacterium</taxon>
    </lineage>
</organism>
<proteinExistence type="predicted"/>
<feature type="transmembrane region" description="Helical" evidence="1">
    <location>
        <begin position="17"/>
        <end position="41"/>
    </location>
</feature>
<evidence type="ECO:0000313" key="2">
    <source>
        <dbReference type="EMBL" id="VBA37093.1"/>
    </source>
</evidence>
<keyword evidence="1" id="KW-1133">Transmembrane helix</keyword>
<evidence type="ECO:0000256" key="1">
    <source>
        <dbReference type="SAM" id="Phobius"/>
    </source>
</evidence>
<dbReference type="EMBL" id="UPHQ01000057">
    <property type="protein sequence ID" value="VBA37093.1"/>
    <property type="molecule type" value="Genomic_DNA"/>
</dbReference>
<evidence type="ECO:0000313" key="3">
    <source>
        <dbReference type="Proteomes" id="UP000267289"/>
    </source>
</evidence>
<keyword evidence="1" id="KW-0472">Membrane</keyword>
<accession>A0A498PXQ9</accession>
<keyword evidence="3" id="KW-1185">Reference proteome</keyword>
<dbReference type="Proteomes" id="UP000267289">
    <property type="component" value="Unassembled WGS sequence"/>
</dbReference>
<reference evidence="2 3" key="1">
    <citation type="submission" date="2018-09" db="EMBL/GenBank/DDBJ databases">
        <authorList>
            <person name="Tagini F."/>
        </authorList>
    </citation>
    <scope>NUCLEOTIDE SEQUENCE [LARGE SCALE GENOMIC DNA]</scope>
    <source>
        <strain evidence="2 3">MK13</strain>
    </source>
</reference>
<keyword evidence="1" id="KW-0812">Transmembrane</keyword>
<protein>
    <submittedName>
        <fullName evidence="2">Uncharacterized protein</fullName>
    </submittedName>
</protein>
<gene>
    <name evidence="2" type="ORF">LAUMK13_01462</name>
</gene>
<dbReference type="RefSeq" id="WP_244232273.1">
    <property type="nucleotide sequence ID" value="NZ_UPHQ01000057.1"/>
</dbReference>
<dbReference type="AlphaFoldDB" id="A0A498PXQ9"/>